<keyword evidence="1" id="KW-0472">Membrane</keyword>
<evidence type="ECO:0000313" key="2">
    <source>
        <dbReference type="EMBL" id="KAK9873493.1"/>
    </source>
</evidence>
<reference evidence="2 3" key="1">
    <citation type="submission" date="2023-03" db="EMBL/GenBank/DDBJ databases">
        <title>Genome insight into feeding habits of ladybird beetles.</title>
        <authorList>
            <person name="Li H.-S."/>
            <person name="Huang Y.-H."/>
            <person name="Pang H."/>
        </authorList>
    </citation>
    <scope>NUCLEOTIDE SEQUENCE [LARGE SCALE GENOMIC DNA]</scope>
    <source>
        <strain evidence="2">SYSU_2023b</strain>
        <tissue evidence="2">Whole body</tissue>
    </source>
</reference>
<accession>A0AAW1TXQ8</accession>
<evidence type="ECO:0000313" key="3">
    <source>
        <dbReference type="Proteomes" id="UP001431783"/>
    </source>
</evidence>
<dbReference type="Proteomes" id="UP001431783">
    <property type="component" value="Unassembled WGS sequence"/>
</dbReference>
<organism evidence="2 3">
    <name type="scientific">Henosepilachna vigintioctopunctata</name>
    <dbReference type="NCBI Taxonomy" id="420089"/>
    <lineage>
        <taxon>Eukaryota</taxon>
        <taxon>Metazoa</taxon>
        <taxon>Ecdysozoa</taxon>
        <taxon>Arthropoda</taxon>
        <taxon>Hexapoda</taxon>
        <taxon>Insecta</taxon>
        <taxon>Pterygota</taxon>
        <taxon>Neoptera</taxon>
        <taxon>Endopterygota</taxon>
        <taxon>Coleoptera</taxon>
        <taxon>Polyphaga</taxon>
        <taxon>Cucujiformia</taxon>
        <taxon>Coccinelloidea</taxon>
        <taxon>Coccinellidae</taxon>
        <taxon>Epilachninae</taxon>
        <taxon>Epilachnini</taxon>
        <taxon>Henosepilachna</taxon>
    </lineage>
</organism>
<proteinExistence type="predicted"/>
<keyword evidence="3" id="KW-1185">Reference proteome</keyword>
<comment type="caution">
    <text evidence="2">The sequence shown here is derived from an EMBL/GenBank/DDBJ whole genome shotgun (WGS) entry which is preliminary data.</text>
</comment>
<keyword evidence="1" id="KW-0812">Transmembrane</keyword>
<gene>
    <name evidence="2" type="ORF">WA026_022905</name>
</gene>
<keyword evidence="1" id="KW-1133">Transmembrane helix</keyword>
<dbReference type="AlphaFoldDB" id="A0AAW1TXQ8"/>
<name>A0AAW1TXQ8_9CUCU</name>
<sequence>MKKINDKDKECEITLYNNVIHKIPNSCKIKNFIANLEIWHKLRSDQWIFSISVPTQLSIICENKSPKTEIIQNIGTFEMKDKCKAFTTNIALSVDKYVSSQKLYSIIPLTDINEDDCCKKLKKNITMENIVLEPLKLSNLDLNELKYAESKLNEFDEQLKAQLNKPFIIKKSYWFTTILSIIVAIIVLIIAYNILKCFGIINLLERLCCFSSETRKLKCLPCLNIYNQGNTKTNHKVEPFSVTYTNTVPIEDNNLYSDDESPTSSLRKIKRINKLKVQSS</sequence>
<feature type="transmembrane region" description="Helical" evidence="1">
    <location>
        <begin position="173"/>
        <end position="195"/>
    </location>
</feature>
<dbReference type="EMBL" id="JARQZJ010000021">
    <property type="protein sequence ID" value="KAK9873493.1"/>
    <property type="molecule type" value="Genomic_DNA"/>
</dbReference>
<protein>
    <submittedName>
        <fullName evidence="2">Uncharacterized protein</fullName>
    </submittedName>
</protein>
<evidence type="ECO:0000256" key="1">
    <source>
        <dbReference type="SAM" id="Phobius"/>
    </source>
</evidence>